<dbReference type="GO" id="GO:0007219">
    <property type="term" value="P:Notch signaling pathway"/>
    <property type="evidence" value="ECO:0007669"/>
    <property type="project" value="TreeGrafter"/>
</dbReference>
<evidence type="ECO:0000256" key="14">
    <source>
        <dbReference type="SAM" id="SignalP"/>
    </source>
</evidence>
<keyword evidence="10" id="KW-0175">Coiled coil</keyword>
<evidence type="ECO:0000256" key="9">
    <source>
        <dbReference type="ARBA" id="ARBA00022833"/>
    </source>
</evidence>
<dbReference type="OrthoDB" id="2122982at2759"/>
<dbReference type="GO" id="GO:0016567">
    <property type="term" value="P:protein ubiquitination"/>
    <property type="evidence" value="ECO:0007669"/>
    <property type="project" value="InterPro"/>
</dbReference>
<feature type="compositionally biased region" description="Polar residues" evidence="13">
    <location>
        <begin position="479"/>
        <end position="514"/>
    </location>
</feature>
<evidence type="ECO:0000256" key="7">
    <source>
        <dbReference type="ARBA" id="ARBA00022771"/>
    </source>
</evidence>
<organism evidence="17 18">
    <name type="scientific">Paragonimus skrjabini miyazakii</name>
    <dbReference type="NCBI Taxonomy" id="59628"/>
    <lineage>
        <taxon>Eukaryota</taxon>
        <taxon>Metazoa</taxon>
        <taxon>Spiralia</taxon>
        <taxon>Lophotrochozoa</taxon>
        <taxon>Platyhelminthes</taxon>
        <taxon>Trematoda</taxon>
        <taxon>Digenea</taxon>
        <taxon>Plagiorchiida</taxon>
        <taxon>Troglotremata</taxon>
        <taxon>Troglotrematidae</taxon>
        <taxon>Paragonimus</taxon>
    </lineage>
</organism>
<feature type="repeat" description="ANK" evidence="11">
    <location>
        <begin position="869"/>
        <end position="901"/>
    </location>
</feature>
<evidence type="ECO:0000259" key="16">
    <source>
        <dbReference type="PROSITE" id="PS51416"/>
    </source>
</evidence>
<dbReference type="Pfam" id="PF00569">
    <property type="entry name" value="ZZ"/>
    <property type="match status" value="1"/>
</dbReference>
<dbReference type="EMBL" id="JTDE01000057">
    <property type="protein sequence ID" value="KAF7262466.1"/>
    <property type="molecule type" value="Genomic_DNA"/>
</dbReference>
<keyword evidence="7 12" id="KW-0863">Zinc-finger</keyword>
<evidence type="ECO:0000256" key="13">
    <source>
        <dbReference type="SAM" id="MobiDB-lite"/>
    </source>
</evidence>
<name>A0A8S9Z9T0_9TREM</name>
<dbReference type="Gene3D" id="1.25.40.20">
    <property type="entry name" value="Ankyrin repeat-containing domain"/>
    <property type="match status" value="3"/>
</dbReference>
<dbReference type="PANTHER" id="PTHR24202">
    <property type="entry name" value="E3 UBIQUITIN-PROTEIN LIGASE MIB2"/>
    <property type="match status" value="1"/>
</dbReference>
<dbReference type="PROSITE" id="PS50088">
    <property type="entry name" value="ANK_REPEAT"/>
    <property type="match status" value="3"/>
</dbReference>
<keyword evidence="14" id="KW-0732">Signal</keyword>
<evidence type="ECO:0000256" key="5">
    <source>
        <dbReference type="ARBA" id="ARBA00022723"/>
    </source>
</evidence>
<keyword evidence="5" id="KW-0479">Metal-binding</keyword>
<evidence type="ECO:0000256" key="2">
    <source>
        <dbReference type="ARBA" id="ARBA00004906"/>
    </source>
</evidence>
<feature type="repeat" description="ANK" evidence="11">
    <location>
        <begin position="721"/>
        <end position="753"/>
    </location>
</feature>
<feature type="compositionally biased region" description="Low complexity" evidence="13">
    <location>
        <begin position="448"/>
        <end position="459"/>
    </location>
</feature>
<comment type="subcellular location">
    <subcellularLocation>
        <location evidence="1">Cytoplasm</location>
    </subcellularLocation>
</comment>
<dbReference type="AlphaFoldDB" id="A0A8S9Z9T0"/>
<evidence type="ECO:0000256" key="3">
    <source>
        <dbReference type="ARBA" id="ARBA00022490"/>
    </source>
</evidence>
<dbReference type="PANTHER" id="PTHR24202:SF53">
    <property type="entry name" value="E3 UBIQUITIN-PROTEIN LIGASE MIB1"/>
    <property type="match status" value="1"/>
</dbReference>
<keyword evidence="6" id="KW-0677">Repeat</keyword>
<keyword evidence="9" id="KW-0862">Zinc</keyword>
<evidence type="ECO:0000259" key="15">
    <source>
        <dbReference type="PROSITE" id="PS50135"/>
    </source>
</evidence>
<dbReference type="Pfam" id="PF12796">
    <property type="entry name" value="Ank_2"/>
    <property type="match status" value="2"/>
</dbReference>
<dbReference type="PROSITE" id="PS50135">
    <property type="entry name" value="ZF_ZZ_2"/>
    <property type="match status" value="1"/>
</dbReference>
<feature type="domain" description="MIB/HERC2" evidence="16">
    <location>
        <begin position="10"/>
        <end position="81"/>
    </location>
</feature>
<keyword evidence="11" id="KW-0040">ANK repeat</keyword>
<keyword evidence="18" id="KW-1185">Reference proteome</keyword>
<evidence type="ECO:0008006" key="19">
    <source>
        <dbReference type="Google" id="ProtNLM"/>
    </source>
</evidence>
<feature type="region of interest" description="Disordered" evidence="13">
    <location>
        <begin position="349"/>
        <end position="368"/>
    </location>
</feature>
<sequence length="917" mass="99317">MQRVLVVVLLEGLIGSGLNRFVLTVPPVTDSTTPVDGGEGHVGSLRRFDTPGEAIVVWDSGIVANYRCGTLGFDLRVLDSAPTGVKHPGTICEGCHESPIYGIRWKCVVCLSTDLCSSCYHGDKHTLAHQFLRITAPYKTRVIVGRRLKQRRVEAMGLFPKARVVRGIDWSWDSQDCVSPLTSSGAGSLLLGTSGSVLTGRGLLRSSVDQVSAGPILLPTQGRITDRRDWYPWAPRSAALVAWDSGAYNVYRVGYAGLIDLKAIRPAKGGTYYVDHLPLLADLRGYSNMEPVAVAEESTACVVEDDGAELCRDSSGNPLVPNWTNLQDLELRRRQHTTAAIPENRRCYRVTSSSNRNRDHSQDRSCHQPHESVMVDHVNSLHAGLSTSTHEPAASSCLNVCTLASRLQLQPSSVESCHQLNTTGRSHPRRQPTHSSQCIRERETEPTSNSRSSATSSGSLRILGQTARSLLTDLLRTNLSSTSSAPSGSRNPGNLPATNQNQSRSNITSPPSLRSHNRSSRGEDRTTTLANPNAVILSRISHQRDRNISNTTHQQRIVVSAEERARMLTLIPIPLPNYEEPSAGEVSCAHADTADTPDCNVNESTLRNRIHTGQGSRETATYSRLVYGVYNQLGGLNLDHTAPAMSSATAVSTTGDLNSLSITGEDETSEQNRRACSRTHHCRPFGGQTNEDLIRAAGDGNVKRLKCLLQHHHVNVNTGFAGSTALHVACDAGHLACVALLLQFGAKRQLRDGSGNQAVHAAAQGGNVNILRLLLDPRVVLGGERSVSPNDEVTITRGDSTGNLLDSDGCASENAHRLPSARSDDTADVNSRNALRQTPLHLAVNRHDFIVAQCLLEEWNALSNLQDCDGDTPLHDAIAGQDVRLVELLLKHNPDLTITNNSGQNPLHYATVLGEVK</sequence>
<dbReference type="PROSITE" id="PS51416">
    <property type="entry name" value="MIB_HERC2"/>
    <property type="match status" value="2"/>
</dbReference>
<dbReference type="Proteomes" id="UP000822476">
    <property type="component" value="Unassembled WGS sequence"/>
</dbReference>
<evidence type="ECO:0000256" key="12">
    <source>
        <dbReference type="PROSITE-ProRule" id="PRU00228"/>
    </source>
</evidence>
<dbReference type="SUPFAM" id="SSF48403">
    <property type="entry name" value="Ankyrin repeat"/>
    <property type="match status" value="1"/>
</dbReference>
<feature type="region of interest" description="Disordered" evidence="13">
    <location>
        <begin position="479"/>
        <end position="533"/>
    </location>
</feature>
<keyword evidence="3" id="KW-0963">Cytoplasm</keyword>
<gene>
    <name evidence="17" type="ORF">EG68_00249</name>
</gene>
<reference evidence="17" key="1">
    <citation type="submission" date="2019-07" db="EMBL/GenBank/DDBJ databases">
        <title>Annotation for the trematode Paragonimus miyazaki's.</title>
        <authorList>
            <person name="Choi Y.-J."/>
        </authorList>
    </citation>
    <scope>NUCLEOTIDE SEQUENCE</scope>
    <source>
        <strain evidence="17">Japan</strain>
    </source>
</reference>
<evidence type="ECO:0000256" key="4">
    <source>
        <dbReference type="ARBA" id="ARBA00022679"/>
    </source>
</evidence>
<evidence type="ECO:0000256" key="1">
    <source>
        <dbReference type="ARBA" id="ARBA00004496"/>
    </source>
</evidence>
<feature type="repeat" description="ANK" evidence="11">
    <location>
        <begin position="754"/>
        <end position="776"/>
    </location>
</feature>
<feature type="signal peptide" evidence="14">
    <location>
        <begin position="1"/>
        <end position="24"/>
    </location>
</feature>
<dbReference type="SMART" id="SM00291">
    <property type="entry name" value="ZnF_ZZ"/>
    <property type="match status" value="1"/>
</dbReference>
<dbReference type="InterPro" id="IPR036770">
    <property type="entry name" value="Ankyrin_rpt-contain_sf"/>
</dbReference>
<evidence type="ECO:0000256" key="8">
    <source>
        <dbReference type="ARBA" id="ARBA00022786"/>
    </source>
</evidence>
<dbReference type="SUPFAM" id="SSF159034">
    <property type="entry name" value="Mib/herc2 domain-like"/>
    <property type="match status" value="3"/>
</dbReference>
<dbReference type="Gene3D" id="2.30.30.40">
    <property type="entry name" value="SH3 Domains"/>
    <property type="match status" value="2"/>
</dbReference>
<keyword evidence="4" id="KW-0808">Transferase</keyword>
<evidence type="ECO:0000313" key="18">
    <source>
        <dbReference type="Proteomes" id="UP000822476"/>
    </source>
</evidence>
<comment type="caution">
    <text evidence="17">The sequence shown here is derived from an EMBL/GenBank/DDBJ whole genome shotgun (WGS) entry which is preliminary data.</text>
</comment>
<feature type="region of interest" description="Disordered" evidence="13">
    <location>
        <begin position="418"/>
        <end position="461"/>
    </location>
</feature>
<feature type="compositionally biased region" description="Basic and acidic residues" evidence="13">
    <location>
        <begin position="356"/>
        <end position="368"/>
    </location>
</feature>
<dbReference type="InterPro" id="IPR002110">
    <property type="entry name" value="Ankyrin_rpt"/>
</dbReference>
<dbReference type="InterPro" id="IPR010606">
    <property type="entry name" value="Mib_Herc2"/>
</dbReference>
<dbReference type="GO" id="GO:0005737">
    <property type="term" value="C:cytoplasm"/>
    <property type="evidence" value="ECO:0007669"/>
    <property type="project" value="UniProtKB-SubCell"/>
</dbReference>
<protein>
    <recommendedName>
        <fullName evidence="19">E3 ubiquitin-protein ligase mind-bomb</fullName>
    </recommendedName>
</protein>
<dbReference type="InterPro" id="IPR043145">
    <property type="entry name" value="Znf_ZZ_sf"/>
</dbReference>
<dbReference type="GO" id="GO:0008270">
    <property type="term" value="F:zinc ion binding"/>
    <property type="evidence" value="ECO:0007669"/>
    <property type="project" value="UniProtKB-KW"/>
</dbReference>
<feature type="domain" description="ZZ-type" evidence="15">
    <location>
        <begin position="87"/>
        <end position="139"/>
    </location>
</feature>
<keyword evidence="8" id="KW-0833">Ubl conjugation pathway</keyword>
<dbReference type="PROSITE" id="PS50297">
    <property type="entry name" value="ANK_REP_REGION"/>
    <property type="match status" value="3"/>
</dbReference>
<dbReference type="Gene3D" id="3.30.60.90">
    <property type="match status" value="1"/>
</dbReference>
<dbReference type="GO" id="GO:0006897">
    <property type="term" value="P:endocytosis"/>
    <property type="evidence" value="ECO:0007669"/>
    <property type="project" value="TreeGrafter"/>
</dbReference>
<feature type="domain" description="MIB/HERC2" evidence="16">
    <location>
        <begin position="150"/>
        <end position="267"/>
    </location>
</feature>
<proteinExistence type="predicted"/>
<evidence type="ECO:0000256" key="11">
    <source>
        <dbReference type="PROSITE-ProRule" id="PRU00023"/>
    </source>
</evidence>
<dbReference type="SUPFAM" id="SSF57850">
    <property type="entry name" value="RING/U-box"/>
    <property type="match status" value="1"/>
</dbReference>
<comment type="pathway">
    <text evidence="2">Protein modification; protein ubiquitination.</text>
</comment>
<dbReference type="Pfam" id="PF06701">
    <property type="entry name" value="MIB_HERC2"/>
    <property type="match status" value="1"/>
</dbReference>
<evidence type="ECO:0000256" key="10">
    <source>
        <dbReference type="ARBA" id="ARBA00023054"/>
    </source>
</evidence>
<dbReference type="InterPro" id="IPR037252">
    <property type="entry name" value="Mib_Herc2_sf"/>
</dbReference>
<feature type="chain" id="PRO_5035792749" description="E3 ubiquitin-protein ligase mind-bomb" evidence="14">
    <location>
        <begin position="25"/>
        <end position="917"/>
    </location>
</feature>
<evidence type="ECO:0000313" key="17">
    <source>
        <dbReference type="EMBL" id="KAF7262466.1"/>
    </source>
</evidence>
<accession>A0A8S9Z9T0</accession>
<dbReference type="SMART" id="SM00248">
    <property type="entry name" value="ANK"/>
    <property type="match status" value="5"/>
</dbReference>
<dbReference type="InterPro" id="IPR000433">
    <property type="entry name" value="Znf_ZZ"/>
</dbReference>
<dbReference type="GO" id="GO:0004842">
    <property type="term" value="F:ubiquitin-protein transferase activity"/>
    <property type="evidence" value="ECO:0007669"/>
    <property type="project" value="InterPro"/>
</dbReference>
<evidence type="ECO:0000256" key="6">
    <source>
        <dbReference type="ARBA" id="ARBA00022737"/>
    </source>
</evidence>